<dbReference type="InterPro" id="IPR016143">
    <property type="entry name" value="Citrate_synth-like_sm_a-sub"/>
</dbReference>
<dbReference type="PROSITE" id="PS00480">
    <property type="entry name" value="CITRATE_SYNTHASE"/>
    <property type="match status" value="1"/>
</dbReference>
<dbReference type="PIRSF" id="PIRSF001369">
    <property type="entry name" value="Citrate_synth"/>
    <property type="match status" value="1"/>
</dbReference>
<evidence type="ECO:0000256" key="3">
    <source>
        <dbReference type="ARBA" id="ARBA00022532"/>
    </source>
</evidence>
<evidence type="ECO:0000313" key="11">
    <source>
        <dbReference type="Proteomes" id="UP001501183"/>
    </source>
</evidence>
<evidence type="ECO:0000256" key="1">
    <source>
        <dbReference type="ARBA" id="ARBA00004751"/>
    </source>
</evidence>
<reference evidence="11" key="1">
    <citation type="journal article" date="2019" name="Int. J. Syst. Evol. Microbiol.">
        <title>The Global Catalogue of Microorganisms (GCM) 10K type strain sequencing project: providing services to taxonomists for standard genome sequencing and annotation.</title>
        <authorList>
            <consortium name="The Broad Institute Genomics Platform"/>
            <consortium name="The Broad Institute Genome Sequencing Center for Infectious Disease"/>
            <person name="Wu L."/>
            <person name="Ma J."/>
        </authorList>
    </citation>
    <scope>NUCLEOTIDE SEQUENCE [LARGE SCALE GENOMIC DNA]</scope>
    <source>
        <strain evidence="11">JCM 32206</strain>
    </source>
</reference>
<name>A0ABP8PMZ4_9NOCA</name>
<dbReference type="Gene3D" id="1.10.580.10">
    <property type="entry name" value="Citrate Synthase, domain 1"/>
    <property type="match status" value="1"/>
</dbReference>
<accession>A0ABP8PMZ4</accession>
<evidence type="ECO:0000256" key="8">
    <source>
        <dbReference type="RuleBase" id="RU003370"/>
    </source>
</evidence>
<organism evidence="10 11">
    <name type="scientific">Rhodococcus olei</name>
    <dbReference type="NCBI Taxonomy" id="2161675"/>
    <lineage>
        <taxon>Bacteria</taxon>
        <taxon>Bacillati</taxon>
        <taxon>Actinomycetota</taxon>
        <taxon>Actinomycetes</taxon>
        <taxon>Mycobacteriales</taxon>
        <taxon>Nocardiaceae</taxon>
        <taxon>Rhodococcus</taxon>
    </lineage>
</organism>
<dbReference type="Proteomes" id="UP001501183">
    <property type="component" value="Unassembled WGS sequence"/>
</dbReference>
<dbReference type="PANTHER" id="PTHR42871:SF1">
    <property type="entry name" value="CITRATE SYNTHASE"/>
    <property type="match status" value="1"/>
</dbReference>
<dbReference type="InterPro" id="IPR036969">
    <property type="entry name" value="Citrate_synthase_sf"/>
</dbReference>
<comment type="caution">
    <text evidence="10">The sequence shown here is derived from an EMBL/GenBank/DDBJ whole genome shotgun (WGS) entry which is preliminary data.</text>
</comment>
<dbReference type="InterPro" id="IPR024176">
    <property type="entry name" value="Citrate_synthase_bac-typ"/>
</dbReference>
<dbReference type="NCBIfam" id="NF004126">
    <property type="entry name" value="PRK05614.1"/>
    <property type="match status" value="1"/>
</dbReference>
<evidence type="ECO:0000256" key="7">
    <source>
        <dbReference type="PIRNR" id="PIRNR001369"/>
    </source>
</evidence>
<dbReference type="EMBL" id="BAABFB010000075">
    <property type="protein sequence ID" value="GAA4489231.1"/>
    <property type="molecule type" value="Genomic_DNA"/>
</dbReference>
<dbReference type="Gene3D" id="2.20.28.60">
    <property type="match status" value="1"/>
</dbReference>
<evidence type="ECO:0000313" key="10">
    <source>
        <dbReference type="EMBL" id="GAA4489231.1"/>
    </source>
</evidence>
<dbReference type="Pfam" id="PF00285">
    <property type="entry name" value="Citrate_synt"/>
    <property type="match status" value="1"/>
</dbReference>
<evidence type="ECO:0000256" key="9">
    <source>
        <dbReference type="RuleBase" id="RU003406"/>
    </source>
</evidence>
<dbReference type="CDD" id="cd06114">
    <property type="entry name" value="EcCS_like"/>
    <property type="match status" value="1"/>
</dbReference>
<dbReference type="InterPro" id="IPR002020">
    <property type="entry name" value="Citrate_synthase"/>
</dbReference>
<sequence>MPAVDDTTPTLSYPGGEHSMSIAKATEGNDGIELGKLLSATGYTTLDPGFVNTASTKSAITYIDGDKGILRYRGYPIEQLAESSTFIEVSYLLIYGELPTADELAAFTTRVQRHTLLHEDLKRFFDGFPRNAHPMPVLSSAVNALSAYYQDSLDPDDPEQVELSTTRLLAKLPTIAAYAYKKSVGQPFLYPDNSLSLVENFLRMTFGFPAEPYSVDPEIAKALDMLLILHADHEQNCSTSTVRMVGSSDANLFTSVSAGINALWGPLHGGANQAVLEMLDEIKANGGDTKEFVRKVKNKEDGVKLMGFGHRVYRNYDPRAALVKQTADSILSKLGGDDELLDIAKALEEAALTDDYFIERKLYPNVDFYTGLIYRAMGFPTRMFTVLFAMGRLPGWIAHWREMHEDPATKIGRPRQIYTGYTERNYVELGNRKS</sequence>
<comment type="catalytic activity">
    <reaction evidence="5 8">
        <text>oxaloacetate + acetyl-CoA + H2O = citrate + CoA + H(+)</text>
        <dbReference type="Rhea" id="RHEA:16845"/>
        <dbReference type="ChEBI" id="CHEBI:15377"/>
        <dbReference type="ChEBI" id="CHEBI:15378"/>
        <dbReference type="ChEBI" id="CHEBI:16452"/>
        <dbReference type="ChEBI" id="CHEBI:16947"/>
        <dbReference type="ChEBI" id="CHEBI:57287"/>
        <dbReference type="ChEBI" id="CHEBI:57288"/>
        <dbReference type="EC" id="2.3.3.16"/>
    </reaction>
</comment>
<dbReference type="SUPFAM" id="SSF48256">
    <property type="entry name" value="Citrate synthase"/>
    <property type="match status" value="1"/>
</dbReference>
<proteinExistence type="inferred from homology"/>
<dbReference type="InterPro" id="IPR010953">
    <property type="entry name" value="Citrate_synthase_typ-I"/>
</dbReference>
<evidence type="ECO:0000256" key="6">
    <source>
        <dbReference type="NCBIfam" id="TIGR01798"/>
    </source>
</evidence>
<dbReference type="NCBIfam" id="TIGR01798">
    <property type="entry name" value="cit_synth_I"/>
    <property type="match status" value="1"/>
</dbReference>
<dbReference type="RefSeq" id="WP_345352153.1">
    <property type="nucleotide sequence ID" value="NZ_BAABFB010000075.1"/>
</dbReference>
<evidence type="ECO:0000256" key="5">
    <source>
        <dbReference type="ARBA" id="ARBA00049288"/>
    </source>
</evidence>
<dbReference type="PANTHER" id="PTHR42871">
    <property type="entry name" value="CITRATE SYNTHASE"/>
    <property type="match status" value="1"/>
</dbReference>
<comment type="pathway">
    <text evidence="1 8">Carbohydrate metabolism; tricarboxylic acid cycle; isocitrate from oxaloacetate: step 1/2.</text>
</comment>
<evidence type="ECO:0000256" key="4">
    <source>
        <dbReference type="ARBA" id="ARBA00022679"/>
    </source>
</evidence>
<dbReference type="Gene3D" id="1.10.230.10">
    <property type="entry name" value="Cytochrome P450-Terp, domain 2"/>
    <property type="match status" value="1"/>
</dbReference>
<evidence type="ECO:0000256" key="2">
    <source>
        <dbReference type="ARBA" id="ARBA00010566"/>
    </source>
</evidence>
<keyword evidence="11" id="KW-1185">Reference proteome</keyword>
<gene>
    <name evidence="10" type="ORF">GCM10023094_50460</name>
</gene>
<keyword evidence="4 7" id="KW-0808">Transferase</keyword>
<dbReference type="InterPro" id="IPR016142">
    <property type="entry name" value="Citrate_synth-like_lrg_a-sub"/>
</dbReference>
<dbReference type="InterPro" id="IPR019810">
    <property type="entry name" value="Citrate_synthase_AS"/>
</dbReference>
<protein>
    <recommendedName>
        <fullName evidence="6 7">Citrate synthase</fullName>
    </recommendedName>
</protein>
<keyword evidence="3 8" id="KW-0816">Tricarboxylic acid cycle</keyword>
<comment type="similarity">
    <text evidence="2 7 9">Belongs to the citrate synthase family.</text>
</comment>
<dbReference type="PRINTS" id="PR00143">
    <property type="entry name" value="CITRTSNTHASE"/>
</dbReference>